<dbReference type="AlphaFoldDB" id="A0A8H9HB03"/>
<dbReference type="Proteomes" id="UP000653480">
    <property type="component" value="Unassembled WGS sequence"/>
</dbReference>
<proteinExistence type="predicted"/>
<reference evidence="2" key="2">
    <citation type="submission" date="2020-09" db="EMBL/GenBank/DDBJ databases">
        <authorList>
            <person name="Sun Q."/>
            <person name="Zhou Y."/>
        </authorList>
    </citation>
    <scope>NUCLEOTIDE SEQUENCE</scope>
    <source>
        <strain evidence="2">CGMCC 4.7138</strain>
    </source>
</reference>
<keyword evidence="3" id="KW-1185">Reference proteome</keyword>
<accession>A0A8H9HB03</accession>
<evidence type="ECO:0000313" key="3">
    <source>
        <dbReference type="Proteomes" id="UP000653480"/>
    </source>
</evidence>
<organism evidence="2 3">
    <name type="scientific">Microbispora bryophytorum</name>
    <dbReference type="NCBI Taxonomy" id="1460882"/>
    <lineage>
        <taxon>Bacteria</taxon>
        <taxon>Bacillati</taxon>
        <taxon>Actinomycetota</taxon>
        <taxon>Actinomycetes</taxon>
        <taxon>Streptosporangiales</taxon>
        <taxon>Streptosporangiaceae</taxon>
        <taxon>Microbispora</taxon>
    </lineage>
</organism>
<dbReference type="EMBL" id="BMMN01000021">
    <property type="protein sequence ID" value="GGO30943.1"/>
    <property type="molecule type" value="Genomic_DNA"/>
</dbReference>
<gene>
    <name evidence="2" type="ORF">GCM10011574_67970</name>
</gene>
<comment type="caution">
    <text evidence="2">The sequence shown here is derived from an EMBL/GenBank/DDBJ whole genome shotgun (WGS) entry which is preliminary data.</text>
</comment>
<protein>
    <submittedName>
        <fullName evidence="2">Uncharacterized protein</fullName>
    </submittedName>
</protein>
<feature type="region of interest" description="Disordered" evidence="1">
    <location>
        <begin position="1"/>
        <end position="23"/>
    </location>
</feature>
<sequence length="90" mass="9545">MTSVRRTLTCAASPATPNHEKTPPIRLTADVRAALDIAITLAATTHERADLTNVRFPAVDLDSALLTGAERSAILQPLLRMLVLTSAAPT</sequence>
<name>A0A8H9HB03_9ACTN</name>
<reference evidence="2" key="1">
    <citation type="journal article" date="2014" name="Int. J. Syst. Evol. Microbiol.">
        <title>Complete genome sequence of Corynebacterium casei LMG S-19264T (=DSM 44701T), isolated from a smear-ripened cheese.</title>
        <authorList>
            <consortium name="US DOE Joint Genome Institute (JGI-PGF)"/>
            <person name="Walter F."/>
            <person name="Albersmeier A."/>
            <person name="Kalinowski J."/>
            <person name="Ruckert C."/>
        </authorList>
    </citation>
    <scope>NUCLEOTIDE SEQUENCE</scope>
    <source>
        <strain evidence="2">CGMCC 4.7138</strain>
    </source>
</reference>
<evidence type="ECO:0000313" key="2">
    <source>
        <dbReference type="EMBL" id="GGO30943.1"/>
    </source>
</evidence>
<evidence type="ECO:0000256" key="1">
    <source>
        <dbReference type="SAM" id="MobiDB-lite"/>
    </source>
</evidence>